<organism evidence="1 2">
    <name type="scientific">Trichogramma kaykai</name>
    <dbReference type="NCBI Taxonomy" id="54128"/>
    <lineage>
        <taxon>Eukaryota</taxon>
        <taxon>Metazoa</taxon>
        <taxon>Ecdysozoa</taxon>
        <taxon>Arthropoda</taxon>
        <taxon>Hexapoda</taxon>
        <taxon>Insecta</taxon>
        <taxon>Pterygota</taxon>
        <taxon>Neoptera</taxon>
        <taxon>Endopterygota</taxon>
        <taxon>Hymenoptera</taxon>
        <taxon>Apocrita</taxon>
        <taxon>Proctotrupomorpha</taxon>
        <taxon>Chalcidoidea</taxon>
        <taxon>Trichogrammatidae</taxon>
        <taxon>Trichogramma</taxon>
    </lineage>
</organism>
<accession>A0ABD2XJD1</accession>
<proteinExistence type="predicted"/>
<reference evidence="1 2" key="1">
    <citation type="journal article" date="2024" name="bioRxiv">
        <title>A reference genome for Trichogramma kaykai: A tiny desert-dwelling parasitoid wasp with competing sex-ratio distorters.</title>
        <authorList>
            <person name="Culotta J."/>
            <person name="Lindsey A.R."/>
        </authorList>
    </citation>
    <scope>NUCLEOTIDE SEQUENCE [LARGE SCALE GENOMIC DNA]</scope>
    <source>
        <strain evidence="1 2">KSX58</strain>
    </source>
</reference>
<protein>
    <submittedName>
        <fullName evidence="1">Uncharacterized protein</fullName>
    </submittedName>
</protein>
<sequence>MIFVGVIAKPGDHHEHVRIHVPYKIHTVHHHHVKTVHIPVTKIEKVQVPVPVHHVKKIEVPVPYPVVEKVVEKVHVPIHVPVHIPVHHHHEPLPVHHHHESHHHQGWS</sequence>
<dbReference type="Proteomes" id="UP001627154">
    <property type="component" value="Unassembled WGS sequence"/>
</dbReference>
<dbReference type="EMBL" id="JBJJXI010000021">
    <property type="protein sequence ID" value="KAL3405249.1"/>
    <property type="molecule type" value="Genomic_DNA"/>
</dbReference>
<gene>
    <name evidence="1" type="ORF">TKK_002285</name>
</gene>
<dbReference type="AlphaFoldDB" id="A0ABD2XJD1"/>
<keyword evidence="2" id="KW-1185">Reference proteome</keyword>
<name>A0ABD2XJD1_9HYME</name>
<evidence type="ECO:0000313" key="1">
    <source>
        <dbReference type="EMBL" id="KAL3405249.1"/>
    </source>
</evidence>
<comment type="caution">
    <text evidence="1">The sequence shown here is derived from an EMBL/GenBank/DDBJ whole genome shotgun (WGS) entry which is preliminary data.</text>
</comment>
<evidence type="ECO:0000313" key="2">
    <source>
        <dbReference type="Proteomes" id="UP001627154"/>
    </source>
</evidence>